<name>A0A426ZI40_ENSVE</name>
<feature type="region of interest" description="Disordered" evidence="1">
    <location>
        <begin position="1"/>
        <end position="49"/>
    </location>
</feature>
<evidence type="ECO:0000256" key="1">
    <source>
        <dbReference type="SAM" id="MobiDB-lite"/>
    </source>
</evidence>
<organism evidence="2 3">
    <name type="scientific">Ensete ventricosum</name>
    <name type="common">Abyssinian banana</name>
    <name type="synonym">Musa ensete</name>
    <dbReference type="NCBI Taxonomy" id="4639"/>
    <lineage>
        <taxon>Eukaryota</taxon>
        <taxon>Viridiplantae</taxon>
        <taxon>Streptophyta</taxon>
        <taxon>Embryophyta</taxon>
        <taxon>Tracheophyta</taxon>
        <taxon>Spermatophyta</taxon>
        <taxon>Magnoliopsida</taxon>
        <taxon>Liliopsida</taxon>
        <taxon>Zingiberales</taxon>
        <taxon>Musaceae</taxon>
        <taxon>Ensete</taxon>
    </lineage>
</organism>
<proteinExistence type="predicted"/>
<dbReference type="Proteomes" id="UP000287651">
    <property type="component" value="Unassembled WGS sequence"/>
</dbReference>
<evidence type="ECO:0000313" key="2">
    <source>
        <dbReference type="EMBL" id="RRT63649.1"/>
    </source>
</evidence>
<evidence type="ECO:0000313" key="3">
    <source>
        <dbReference type="Proteomes" id="UP000287651"/>
    </source>
</evidence>
<reference evidence="2 3" key="1">
    <citation type="journal article" date="2014" name="Agronomy (Basel)">
        <title>A Draft Genome Sequence for Ensete ventricosum, the Drought-Tolerant Tree Against Hunger.</title>
        <authorList>
            <person name="Harrison J."/>
            <person name="Moore K.A."/>
            <person name="Paszkiewicz K."/>
            <person name="Jones T."/>
            <person name="Grant M."/>
            <person name="Ambacheew D."/>
            <person name="Muzemil S."/>
            <person name="Studholme D.J."/>
        </authorList>
    </citation>
    <scope>NUCLEOTIDE SEQUENCE [LARGE SCALE GENOMIC DNA]</scope>
</reference>
<sequence length="70" mass="8314">MTQRSSSEEDRDLSEDYREHPKTLPGKARWEHEERSPGEDRRTCRKNAGGYQIGGSWVKIKLMVIKYYNR</sequence>
<dbReference type="AlphaFoldDB" id="A0A426ZI40"/>
<gene>
    <name evidence="2" type="ORF">B296_00016186</name>
</gene>
<comment type="caution">
    <text evidence="2">The sequence shown here is derived from an EMBL/GenBank/DDBJ whole genome shotgun (WGS) entry which is preliminary data.</text>
</comment>
<protein>
    <submittedName>
        <fullName evidence="2">Uncharacterized protein</fullName>
    </submittedName>
</protein>
<dbReference type="EMBL" id="AMZH03006506">
    <property type="protein sequence ID" value="RRT63649.1"/>
    <property type="molecule type" value="Genomic_DNA"/>
</dbReference>
<feature type="compositionally biased region" description="Basic and acidic residues" evidence="1">
    <location>
        <begin position="14"/>
        <end position="42"/>
    </location>
</feature>
<accession>A0A426ZI40</accession>